<evidence type="ECO:0000313" key="4">
    <source>
        <dbReference type="EMBL" id="CAB4853474.1"/>
    </source>
</evidence>
<dbReference type="EMBL" id="CAFBOL010000097">
    <property type="protein sequence ID" value="CAB5008227.1"/>
    <property type="molecule type" value="Genomic_DNA"/>
</dbReference>
<organism evidence="5">
    <name type="scientific">freshwater metagenome</name>
    <dbReference type="NCBI Taxonomy" id="449393"/>
    <lineage>
        <taxon>unclassified sequences</taxon>
        <taxon>metagenomes</taxon>
        <taxon>ecological metagenomes</taxon>
    </lineage>
</organism>
<proteinExistence type="predicted"/>
<accession>A0A6J7JJN1</accession>
<dbReference type="EMBL" id="CAFBIY010000263">
    <property type="protein sequence ID" value="CAB4853474.1"/>
    <property type="molecule type" value="Genomic_DNA"/>
</dbReference>
<reference evidence="5" key="1">
    <citation type="submission" date="2020-05" db="EMBL/GenBank/DDBJ databases">
        <authorList>
            <person name="Chiriac C."/>
            <person name="Salcher M."/>
            <person name="Ghai R."/>
            <person name="Kavagutti S V."/>
        </authorList>
    </citation>
    <scope>NUCLEOTIDE SEQUENCE</scope>
</reference>
<evidence type="ECO:0000313" key="5">
    <source>
        <dbReference type="EMBL" id="CAB4943566.1"/>
    </source>
</evidence>
<dbReference type="AlphaFoldDB" id="A0A6J7JJN1"/>
<evidence type="ECO:0000313" key="1">
    <source>
        <dbReference type="EMBL" id="CAB4364366.1"/>
    </source>
</evidence>
<protein>
    <submittedName>
        <fullName evidence="5">Unannotated protein</fullName>
    </submittedName>
</protein>
<dbReference type="EMBL" id="CAFBMT010000014">
    <property type="protein sequence ID" value="CAB4943566.1"/>
    <property type="molecule type" value="Genomic_DNA"/>
</dbReference>
<evidence type="ECO:0000313" key="2">
    <source>
        <dbReference type="EMBL" id="CAB4731075.1"/>
    </source>
</evidence>
<name>A0A6J7JJN1_9ZZZZ</name>
<evidence type="ECO:0000313" key="6">
    <source>
        <dbReference type="EMBL" id="CAB5008227.1"/>
    </source>
</evidence>
<sequence>MKRSHTFTALAAITLAGALCIGNTASAAGRPAGDLGPAKARCTAAITERQNELNSLSGKAAGAAQLTDAHESTIASFLSSAKSGLSELQTKIDADTDPATLRADCDAVRTEFRVFALRAPQVHMAIAGDRQAAGLTKATTIAAKLQTAIQTAADNGKDVTSETAKLAEMNGLLADASSKLGGVVDAELSVTVTQWNSDHTVLSATNTALHAAQNDLRAALADAKAIIAELKA</sequence>
<dbReference type="EMBL" id="CAEZYF010000013">
    <property type="protein sequence ID" value="CAB4731075.1"/>
    <property type="molecule type" value="Genomic_DNA"/>
</dbReference>
<gene>
    <name evidence="2" type="ORF">UFOPK2656_02120</name>
    <name evidence="3" type="ORF">UFOPK3099_01481</name>
    <name evidence="4" type="ORF">UFOPK3267_03005</name>
    <name evidence="5" type="ORF">UFOPK3651_02363</name>
    <name evidence="6" type="ORF">UFOPK3931_02655</name>
    <name evidence="1" type="ORF">UFOPK4189_02128</name>
</gene>
<dbReference type="EMBL" id="CAESGF010000013">
    <property type="protein sequence ID" value="CAB4364366.1"/>
    <property type="molecule type" value="Genomic_DNA"/>
</dbReference>
<dbReference type="EMBL" id="CAFAAV010000108">
    <property type="protein sequence ID" value="CAB4822634.1"/>
    <property type="molecule type" value="Genomic_DNA"/>
</dbReference>
<evidence type="ECO:0000313" key="3">
    <source>
        <dbReference type="EMBL" id="CAB4822634.1"/>
    </source>
</evidence>